<name>A0A0F9RWN0_9ZZZZ</name>
<reference evidence="2" key="1">
    <citation type="journal article" date="2015" name="Nature">
        <title>Complex archaea that bridge the gap between prokaryotes and eukaryotes.</title>
        <authorList>
            <person name="Spang A."/>
            <person name="Saw J.H."/>
            <person name="Jorgensen S.L."/>
            <person name="Zaremba-Niedzwiedzka K."/>
            <person name="Martijn J."/>
            <person name="Lind A.E."/>
            <person name="van Eijk R."/>
            <person name="Schleper C."/>
            <person name="Guy L."/>
            <person name="Ettema T.J."/>
        </authorList>
    </citation>
    <scope>NUCLEOTIDE SEQUENCE</scope>
</reference>
<dbReference type="GO" id="GO:0016020">
    <property type="term" value="C:membrane"/>
    <property type="evidence" value="ECO:0007669"/>
    <property type="project" value="InterPro"/>
</dbReference>
<keyword evidence="1" id="KW-0812">Transmembrane</keyword>
<keyword evidence="1" id="KW-1133">Transmembrane helix</keyword>
<dbReference type="Pfam" id="PF02325">
    <property type="entry name" value="CCB3_YggT"/>
    <property type="match status" value="2"/>
</dbReference>
<feature type="transmembrane region" description="Helical" evidence="1">
    <location>
        <begin position="67"/>
        <end position="90"/>
    </location>
</feature>
<dbReference type="PANTHER" id="PTHR33219:SF14">
    <property type="entry name" value="PROTEIN COFACTOR ASSEMBLY OF COMPLEX C SUBUNIT B CCB3, CHLOROPLASTIC-RELATED"/>
    <property type="match status" value="1"/>
</dbReference>
<feature type="transmembrane region" description="Helical" evidence="1">
    <location>
        <begin position="155"/>
        <end position="185"/>
    </location>
</feature>
<evidence type="ECO:0008006" key="3">
    <source>
        <dbReference type="Google" id="ProtNLM"/>
    </source>
</evidence>
<organism evidence="2">
    <name type="scientific">marine sediment metagenome</name>
    <dbReference type="NCBI Taxonomy" id="412755"/>
    <lineage>
        <taxon>unclassified sequences</taxon>
        <taxon>metagenomes</taxon>
        <taxon>ecological metagenomes</taxon>
    </lineage>
</organism>
<comment type="caution">
    <text evidence="2">The sequence shown here is derived from an EMBL/GenBank/DDBJ whole genome shotgun (WGS) entry which is preliminary data.</text>
</comment>
<evidence type="ECO:0000313" key="2">
    <source>
        <dbReference type="EMBL" id="KKN60790.1"/>
    </source>
</evidence>
<dbReference type="InterPro" id="IPR003425">
    <property type="entry name" value="CCB3/YggT"/>
</dbReference>
<dbReference type="AlphaFoldDB" id="A0A0F9RWN0"/>
<gene>
    <name evidence="2" type="ORF">LCGC14_0528260</name>
</gene>
<sequence length="189" mass="20971">MTNAYFANPLVFLVDTLLYLYMVVVALRLIMQWAHWEYHNPVVQFIIKLTQAPVKQLRRVIPAAGRWDTATLVLLLIVAIVKILAVGLIVGMLPTGVYWLTLLLAELFKLFVNIFTVSILIEVILSWVTPAGSYNPVAPLVSRMNAPLLRPVRRIIPPIAGLDLSALFVLLGLQVLSMLILPVLVGGPI</sequence>
<dbReference type="PANTHER" id="PTHR33219">
    <property type="entry name" value="YLMG HOMOLOG PROTEIN 2, CHLOROPLASTIC"/>
    <property type="match status" value="1"/>
</dbReference>
<dbReference type="EMBL" id="LAZR01000682">
    <property type="protein sequence ID" value="KKN60790.1"/>
    <property type="molecule type" value="Genomic_DNA"/>
</dbReference>
<accession>A0A0F9RWN0</accession>
<feature type="transmembrane region" description="Helical" evidence="1">
    <location>
        <begin position="110"/>
        <end position="134"/>
    </location>
</feature>
<feature type="transmembrane region" description="Helical" evidence="1">
    <location>
        <begin position="6"/>
        <end position="30"/>
    </location>
</feature>
<evidence type="ECO:0000256" key="1">
    <source>
        <dbReference type="SAM" id="Phobius"/>
    </source>
</evidence>
<proteinExistence type="predicted"/>
<keyword evidence="1" id="KW-0472">Membrane</keyword>
<protein>
    <recommendedName>
        <fullName evidence="3">YggT family protein</fullName>
    </recommendedName>
</protein>